<name>A0ABS5XX62_9MICO</name>
<keyword evidence="4 10" id="KW-1133">Transmembrane helix</keyword>
<keyword evidence="5 10" id="KW-0472">Membrane</keyword>
<comment type="caution">
    <text evidence="11">The sequence shown here is derived from an EMBL/GenBank/DDBJ whole genome shotgun (WGS) entry which is preliminary data.</text>
</comment>
<keyword evidence="3 10" id="KW-0812">Transmembrane</keyword>
<keyword evidence="10" id="KW-0813">Transport</keyword>
<organism evidence="11 12">
    <name type="scientific">Microbacterium flavum</name>
    <dbReference type="NCBI Taxonomy" id="415216"/>
    <lineage>
        <taxon>Bacteria</taxon>
        <taxon>Bacillati</taxon>
        <taxon>Actinomycetota</taxon>
        <taxon>Actinomycetes</taxon>
        <taxon>Micrococcales</taxon>
        <taxon>Microbacteriaceae</taxon>
        <taxon>Microbacterium</taxon>
    </lineage>
</organism>
<feature type="transmembrane region" description="Helical" evidence="10">
    <location>
        <begin position="74"/>
        <end position="95"/>
    </location>
</feature>
<proteinExistence type="inferred from homology"/>
<protein>
    <recommendedName>
        <fullName evidence="10">Fluoride-specific ion channel FluC</fullName>
    </recommendedName>
</protein>
<dbReference type="EMBL" id="JAFLHG010000014">
    <property type="protein sequence ID" value="MBT8799140.1"/>
    <property type="molecule type" value="Genomic_DNA"/>
</dbReference>
<evidence type="ECO:0000256" key="10">
    <source>
        <dbReference type="HAMAP-Rule" id="MF_00454"/>
    </source>
</evidence>
<feature type="transmembrane region" description="Helical" evidence="10">
    <location>
        <begin position="40"/>
        <end position="62"/>
    </location>
</feature>
<comment type="catalytic activity">
    <reaction evidence="8">
        <text>fluoride(in) = fluoride(out)</text>
        <dbReference type="Rhea" id="RHEA:76159"/>
        <dbReference type="ChEBI" id="CHEBI:17051"/>
    </reaction>
    <physiologicalReaction direction="left-to-right" evidence="8">
        <dbReference type="Rhea" id="RHEA:76160"/>
    </physiologicalReaction>
</comment>
<keyword evidence="10" id="KW-0406">Ion transport</keyword>
<dbReference type="Pfam" id="PF02537">
    <property type="entry name" value="CRCB"/>
    <property type="match status" value="1"/>
</dbReference>
<comment type="function">
    <text evidence="9 10">Fluoride-specific ion channel. Important for reducing fluoride concentration in the cell, thus reducing its toxicity.</text>
</comment>
<evidence type="ECO:0000313" key="12">
    <source>
        <dbReference type="Proteomes" id="UP000740605"/>
    </source>
</evidence>
<dbReference type="Proteomes" id="UP000740605">
    <property type="component" value="Unassembled WGS sequence"/>
</dbReference>
<evidence type="ECO:0000256" key="3">
    <source>
        <dbReference type="ARBA" id="ARBA00022692"/>
    </source>
</evidence>
<evidence type="ECO:0000313" key="11">
    <source>
        <dbReference type="EMBL" id="MBT8799140.1"/>
    </source>
</evidence>
<evidence type="ECO:0000256" key="5">
    <source>
        <dbReference type="ARBA" id="ARBA00023136"/>
    </source>
</evidence>
<evidence type="ECO:0000256" key="6">
    <source>
        <dbReference type="ARBA" id="ARBA00023303"/>
    </source>
</evidence>
<reference evidence="11 12" key="1">
    <citation type="submission" date="2021-03" db="EMBL/GenBank/DDBJ databases">
        <title>Microbacterium pauli sp. nov., isolated from microfiltered milk.</title>
        <authorList>
            <person name="Bellassi P."/>
            <person name="Fontana A."/>
            <person name="Callegari M.L."/>
            <person name="Lorenzo M."/>
            <person name="Cappa F."/>
        </authorList>
    </citation>
    <scope>NUCLEOTIDE SEQUENCE [LARGE SCALE GENOMIC DNA]</scope>
    <source>
        <strain evidence="11 12">DSM 18909</strain>
    </source>
</reference>
<gene>
    <name evidence="10" type="primary">fluC</name>
    <name evidence="10" type="synonym">crcB</name>
    <name evidence="11" type="ORF">J0P97_13825</name>
</gene>
<evidence type="ECO:0000256" key="7">
    <source>
        <dbReference type="ARBA" id="ARBA00035120"/>
    </source>
</evidence>
<feature type="transmembrane region" description="Helical" evidence="10">
    <location>
        <begin position="101"/>
        <end position="123"/>
    </location>
</feature>
<feature type="binding site" evidence="10">
    <location>
        <position position="84"/>
    </location>
    <ligand>
        <name>Na(+)</name>
        <dbReference type="ChEBI" id="CHEBI:29101"/>
        <note>structural</note>
    </ligand>
</feature>
<comment type="activity regulation">
    <text evidence="10">Na(+) is not transported, but it plays an essential structural role and its presence is essential for fluoride channel function.</text>
</comment>
<comment type="similarity">
    <text evidence="7 10">Belongs to the fluoride channel Fluc/FEX (TC 1.A.43) family.</text>
</comment>
<keyword evidence="12" id="KW-1185">Reference proteome</keyword>
<evidence type="ECO:0000256" key="1">
    <source>
        <dbReference type="ARBA" id="ARBA00004651"/>
    </source>
</evidence>
<evidence type="ECO:0000256" key="4">
    <source>
        <dbReference type="ARBA" id="ARBA00022989"/>
    </source>
</evidence>
<sequence length="143" mass="14245">MVRAAWFSPVTLVLVICGGAVGVAARAALTVPFAAGAHPLLIPGLTLVINLLGAFLLGVVVGALDDRHPRARSFLGTGVLGGFTTYSAFAVQVVTTSGSSPLVGLALAAVTLFGGALAAATGLGAGRRMAHRPGEVETPEDAE</sequence>
<keyword evidence="6 10" id="KW-0407">Ion channel</keyword>
<dbReference type="InterPro" id="IPR003691">
    <property type="entry name" value="FluC"/>
</dbReference>
<keyword evidence="10" id="KW-0915">Sodium</keyword>
<keyword evidence="10" id="KW-0479">Metal-binding</keyword>
<keyword evidence="2 10" id="KW-1003">Cell membrane</keyword>
<evidence type="ECO:0000256" key="2">
    <source>
        <dbReference type="ARBA" id="ARBA00022475"/>
    </source>
</evidence>
<evidence type="ECO:0000256" key="9">
    <source>
        <dbReference type="ARBA" id="ARBA00049940"/>
    </source>
</evidence>
<evidence type="ECO:0000256" key="8">
    <source>
        <dbReference type="ARBA" id="ARBA00035585"/>
    </source>
</evidence>
<dbReference type="RefSeq" id="WP_215488372.1">
    <property type="nucleotide sequence ID" value="NZ_BAAAPJ010000007.1"/>
</dbReference>
<accession>A0ABS5XX62</accession>
<comment type="subcellular location">
    <subcellularLocation>
        <location evidence="1 10">Cell membrane</location>
        <topology evidence="1 10">Multi-pass membrane protein</topology>
    </subcellularLocation>
</comment>
<dbReference type="HAMAP" id="MF_00454">
    <property type="entry name" value="FluC"/>
    <property type="match status" value="1"/>
</dbReference>
<feature type="binding site" evidence="10">
    <location>
        <position position="81"/>
    </location>
    <ligand>
        <name>Na(+)</name>
        <dbReference type="ChEBI" id="CHEBI:29101"/>
        <note>structural</note>
    </ligand>
</feature>